<comment type="similarity">
    <text evidence="1">Belongs to the short-chain dehydrogenases/reductases (SDR) family.</text>
</comment>
<dbReference type="Gene3D" id="3.40.50.720">
    <property type="entry name" value="NAD(P)-binding Rossmann-like Domain"/>
    <property type="match status" value="1"/>
</dbReference>
<keyword evidence="4" id="KW-1185">Reference proteome</keyword>
<evidence type="ECO:0000313" key="3">
    <source>
        <dbReference type="EMBL" id="GEN98707.1"/>
    </source>
</evidence>
<accession>A0A512AG82</accession>
<dbReference type="SUPFAM" id="SSF51735">
    <property type="entry name" value="NAD(P)-binding Rossmann-fold domains"/>
    <property type="match status" value="1"/>
</dbReference>
<dbReference type="GO" id="GO:0006633">
    <property type="term" value="P:fatty acid biosynthetic process"/>
    <property type="evidence" value="ECO:0007669"/>
    <property type="project" value="TreeGrafter"/>
</dbReference>
<dbReference type="RefSeq" id="WP_147158095.1">
    <property type="nucleotide sequence ID" value="NZ_BJYR01000003.1"/>
</dbReference>
<dbReference type="PROSITE" id="PS00061">
    <property type="entry name" value="ADH_SHORT"/>
    <property type="match status" value="1"/>
</dbReference>
<dbReference type="EMBL" id="BJYR01000003">
    <property type="protein sequence ID" value="GEN98707.1"/>
    <property type="molecule type" value="Genomic_DNA"/>
</dbReference>
<organism evidence="3 4">
    <name type="scientific">Novosphingobium sediminis</name>
    <dbReference type="NCBI Taxonomy" id="707214"/>
    <lineage>
        <taxon>Bacteria</taxon>
        <taxon>Pseudomonadati</taxon>
        <taxon>Pseudomonadota</taxon>
        <taxon>Alphaproteobacteria</taxon>
        <taxon>Sphingomonadales</taxon>
        <taxon>Sphingomonadaceae</taxon>
        <taxon>Novosphingobium</taxon>
    </lineage>
</organism>
<dbReference type="GO" id="GO:0016616">
    <property type="term" value="F:oxidoreductase activity, acting on the CH-OH group of donors, NAD or NADP as acceptor"/>
    <property type="evidence" value="ECO:0007669"/>
    <property type="project" value="TreeGrafter"/>
</dbReference>
<dbReference type="PANTHER" id="PTHR42760:SF133">
    <property type="entry name" value="3-OXOACYL-[ACYL-CARRIER-PROTEIN] REDUCTASE"/>
    <property type="match status" value="1"/>
</dbReference>
<evidence type="ECO:0000313" key="4">
    <source>
        <dbReference type="Proteomes" id="UP000321464"/>
    </source>
</evidence>
<dbReference type="Proteomes" id="UP000321464">
    <property type="component" value="Unassembled WGS sequence"/>
</dbReference>
<evidence type="ECO:0000256" key="1">
    <source>
        <dbReference type="ARBA" id="ARBA00006484"/>
    </source>
</evidence>
<keyword evidence="2" id="KW-0560">Oxidoreductase</keyword>
<dbReference type="OrthoDB" id="9803333at2"/>
<dbReference type="AlphaFoldDB" id="A0A512AG82"/>
<gene>
    <name evidence="3" type="primary">fabG_1</name>
    <name evidence="3" type="ORF">NSE01_05400</name>
</gene>
<dbReference type="PRINTS" id="PR00080">
    <property type="entry name" value="SDRFAMILY"/>
</dbReference>
<dbReference type="PANTHER" id="PTHR42760">
    <property type="entry name" value="SHORT-CHAIN DEHYDROGENASES/REDUCTASES FAMILY MEMBER"/>
    <property type="match status" value="1"/>
</dbReference>
<name>A0A512AG82_9SPHN</name>
<sequence>MVEVPAPLGPSARRWLVTGASRGIGHAVAALAASRGERVCIVGRDPGIAGIAAAIGGDVFGISADVTSPDDVARIAAEVEARWGGLDVLVNNAGLHRGGGLERIGDADWEATLATNLTGPMRMIRALAGLMPQGGSVVNVGAVVGFRGFPGDSCYGASKAGLTGLTNVLAVELARRQIRVNMVVPGFVQTEMTATISERARKAIISRIPLQRMGTAEEMAEVCWSVAGSTYMTGSVVFTDGGLMCNL</sequence>
<proteinExistence type="inferred from homology"/>
<dbReference type="InterPro" id="IPR036291">
    <property type="entry name" value="NAD(P)-bd_dom_sf"/>
</dbReference>
<reference evidence="3 4" key="1">
    <citation type="submission" date="2019-07" db="EMBL/GenBank/DDBJ databases">
        <title>Whole genome shotgun sequence of Novosphingobium sediminis NBRC 106119.</title>
        <authorList>
            <person name="Hosoyama A."/>
            <person name="Uohara A."/>
            <person name="Ohji S."/>
            <person name="Ichikawa N."/>
        </authorList>
    </citation>
    <scope>NUCLEOTIDE SEQUENCE [LARGE SCALE GENOMIC DNA]</scope>
    <source>
        <strain evidence="3 4">NBRC 106119</strain>
    </source>
</reference>
<dbReference type="FunFam" id="3.40.50.720:FF:000084">
    <property type="entry name" value="Short-chain dehydrogenase reductase"/>
    <property type="match status" value="1"/>
</dbReference>
<evidence type="ECO:0000256" key="2">
    <source>
        <dbReference type="ARBA" id="ARBA00023002"/>
    </source>
</evidence>
<dbReference type="PRINTS" id="PR00081">
    <property type="entry name" value="GDHRDH"/>
</dbReference>
<comment type="caution">
    <text evidence="3">The sequence shown here is derived from an EMBL/GenBank/DDBJ whole genome shotgun (WGS) entry which is preliminary data.</text>
</comment>
<dbReference type="InterPro" id="IPR020904">
    <property type="entry name" value="Sc_DH/Rdtase_CS"/>
</dbReference>
<dbReference type="CDD" id="cd05233">
    <property type="entry name" value="SDR_c"/>
    <property type="match status" value="1"/>
</dbReference>
<protein>
    <submittedName>
        <fullName evidence="3">Beta-ketoacyl-ACP reductase</fullName>
    </submittedName>
</protein>
<dbReference type="Pfam" id="PF13561">
    <property type="entry name" value="adh_short_C2"/>
    <property type="match status" value="1"/>
</dbReference>
<dbReference type="GO" id="GO:0048038">
    <property type="term" value="F:quinone binding"/>
    <property type="evidence" value="ECO:0007669"/>
    <property type="project" value="TreeGrafter"/>
</dbReference>
<dbReference type="InterPro" id="IPR002347">
    <property type="entry name" value="SDR_fam"/>
</dbReference>